<dbReference type="KEGG" id="geh:HYN69_13560"/>
<dbReference type="AlphaFoldDB" id="A0A2S0UNJ4"/>
<protein>
    <submittedName>
        <fullName evidence="2">Uncharacterized protein</fullName>
    </submittedName>
</protein>
<keyword evidence="3" id="KW-1185">Reference proteome</keyword>
<proteinExistence type="predicted"/>
<accession>A0A2S0UNJ4</accession>
<dbReference type="EMBL" id="CP028918">
    <property type="protein sequence ID" value="AWB49388.1"/>
    <property type="molecule type" value="Genomic_DNA"/>
</dbReference>
<dbReference type="OrthoDB" id="9806357at2"/>
<name>A0A2S0UNJ4_9RHOB</name>
<gene>
    <name evidence="2" type="ORF">HYN69_13560</name>
</gene>
<dbReference type="Proteomes" id="UP000244496">
    <property type="component" value="Chromosome"/>
</dbReference>
<evidence type="ECO:0000256" key="1">
    <source>
        <dbReference type="SAM" id="SignalP"/>
    </source>
</evidence>
<feature type="signal peptide" evidence="1">
    <location>
        <begin position="1"/>
        <end position="23"/>
    </location>
</feature>
<sequence>MKFLFQSQGLVRRFALLPGLALARVQADVAGAQTKGRLPAHVITEFGQPPDSPAGPLPDRLTDAMQVALVDSLAFSTREQPQSEALAAIVQSGDPRLAWVISDMMRFVSSHPLNTALAGAAADLLGIDPPARNAWEVINGPGLRCWRLWPRGWHTPPEARPQDRPMCWSLEIRN</sequence>
<keyword evidence="1" id="KW-0732">Signal</keyword>
<evidence type="ECO:0000313" key="2">
    <source>
        <dbReference type="EMBL" id="AWB49388.1"/>
    </source>
</evidence>
<evidence type="ECO:0000313" key="3">
    <source>
        <dbReference type="Proteomes" id="UP000244496"/>
    </source>
</evidence>
<organism evidence="2 3">
    <name type="scientific">Paragemmobacter aquarius</name>
    <dbReference type="NCBI Taxonomy" id="2169400"/>
    <lineage>
        <taxon>Bacteria</taxon>
        <taxon>Pseudomonadati</taxon>
        <taxon>Pseudomonadota</taxon>
        <taxon>Alphaproteobacteria</taxon>
        <taxon>Rhodobacterales</taxon>
        <taxon>Paracoccaceae</taxon>
        <taxon>Paragemmobacter</taxon>
    </lineage>
</organism>
<reference evidence="2 3" key="1">
    <citation type="submission" date="2018-04" db="EMBL/GenBank/DDBJ databases">
        <title>Genome sequencing of Gemmobacter.</title>
        <authorList>
            <person name="Yi H."/>
            <person name="Baek M.-G."/>
        </authorList>
    </citation>
    <scope>NUCLEOTIDE SEQUENCE [LARGE SCALE GENOMIC DNA]</scope>
    <source>
        <strain evidence="2 3">HYN0069</strain>
    </source>
</reference>
<dbReference type="RefSeq" id="WP_108436205.1">
    <property type="nucleotide sequence ID" value="NZ_CP028918.1"/>
</dbReference>
<feature type="chain" id="PRO_5015745878" evidence="1">
    <location>
        <begin position="24"/>
        <end position="174"/>
    </location>
</feature>